<dbReference type="STRING" id="795797.HacjB3_00580"/>
<dbReference type="InterPro" id="IPR036291">
    <property type="entry name" value="NAD(P)-bd_dom_sf"/>
</dbReference>
<evidence type="ECO:0000256" key="1">
    <source>
        <dbReference type="ARBA" id="ARBA00004724"/>
    </source>
</evidence>
<accession>D8J4E7</accession>
<reference evidence="13 15" key="1">
    <citation type="journal article" date="2010" name="J. Bacteriol.">
        <title>Complete genome sequence of Halalkalicoccus jeotgali B3(T), an extremely halophilic archaeon.</title>
        <authorList>
            <person name="Roh S.W."/>
            <person name="Nam Y.D."/>
            <person name="Nam S.H."/>
            <person name="Choi S.H."/>
            <person name="Park H.S."/>
            <person name="Bae J.W."/>
        </authorList>
    </citation>
    <scope>NUCLEOTIDE SEQUENCE [LARGE SCALE GENOMIC DNA]</scope>
    <source>
        <strain evidence="13">B3</strain>
        <strain evidence="15">DSM 18796 / CECT 7217 / JCM 14584 / KCTC 4019 / B3</strain>
    </source>
</reference>
<evidence type="ECO:0000256" key="6">
    <source>
        <dbReference type="ARBA" id="ARBA00023002"/>
    </source>
</evidence>
<name>D8J4E7_HALJB</name>
<feature type="domain" description="Ketopantoate reductase C-terminal" evidence="12">
    <location>
        <begin position="173"/>
        <end position="288"/>
    </location>
</feature>
<evidence type="ECO:0000256" key="9">
    <source>
        <dbReference type="ARBA" id="ARBA00048196"/>
    </source>
</evidence>
<keyword evidence="6 10" id="KW-0560">Oxidoreductase</keyword>
<dbReference type="UniPathway" id="UPA00241"/>
<evidence type="ECO:0000259" key="11">
    <source>
        <dbReference type="Pfam" id="PF02558"/>
    </source>
</evidence>
<dbReference type="InterPro" id="IPR008927">
    <property type="entry name" value="6-PGluconate_DH-like_C_sf"/>
</dbReference>
<dbReference type="NCBIfam" id="TIGR00745">
    <property type="entry name" value="apbA_panE"/>
    <property type="match status" value="1"/>
</dbReference>
<evidence type="ECO:0000259" key="12">
    <source>
        <dbReference type="Pfam" id="PF08546"/>
    </source>
</evidence>
<dbReference type="KEGG" id="hje:HacjB3_00580"/>
<comment type="catalytic activity">
    <reaction evidence="9">
        <text>(R)-pantoate + NAD(+) = 2-dehydropantoate + NADH + H(+)</text>
        <dbReference type="Rhea" id="RHEA:61292"/>
        <dbReference type="ChEBI" id="CHEBI:11561"/>
        <dbReference type="ChEBI" id="CHEBI:15378"/>
        <dbReference type="ChEBI" id="CHEBI:15980"/>
        <dbReference type="ChEBI" id="CHEBI:57540"/>
        <dbReference type="ChEBI" id="CHEBI:57945"/>
    </reaction>
    <physiologicalReaction direction="right-to-left" evidence="9">
        <dbReference type="Rhea" id="RHEA:61294"/>
    </physiologicalReaction>
</comment>
<keyword evidence="16" id="KW-1185">Reference proteome</keyword>
<dbReference type="EMBL" id="CP002062">
    <property type="protein sequence ID" value="ADJ13509.1"/>
    <property type="molecule type" value="Genomic_DNA"/>
</dbReference>
<dbReference type="Gene3D" id="3.40.50.720">
    <property type="entry name" value="NAD(P)-binding Rossmann-like Domain"/>
    <property type="match status" value="1"/>
</dbReference>
<dbReference type="Pfam" id="PF08546">
    <property type="entry name" value="ApbA_C"/>
    <property type="match status" value="1"/>
</dbReference>
<evidence type="ECO:0000313" key="15">
    <source>
        <dbReference type="Proteomes" id="UP000000390"/>
    </source>
</evidence>
<comment type="catalytic activity">
    <reaction evidence="8">
        <text>(R)-pantoate + NADP(+) = 2-dehydropantoate + NADPH + H(+)</text>
        <dbReference type="Rhea" id="RHEA:16233"/>
        <dbReference type="ChEBI" id="CHEBI:11561"/>
        <dbReference type="ChEBI" id="CHEBI:15378"/>
        <dbReference type="ChEBI" id="CHEBI:15980"/>
        <dbReference type="ChEBI" id="CHEBI:57783"/>
        <dbReference type="ChEBI" id="CHEBI:58349"/>
        <dbReference type="EC" id="1.1.1.169"/>
    </reaction>
    <physiologicalReaction direction="right-to-left" evidence="8">
        <dbReference type="Rhea" id="RHEA:16235"/>
    </physiologicalReaction>
</comment>
<dbReference type="GO" id="GO:0050661">
    <property type="term" value="F:NADP binding"/>
    <property type="evidence" value="ECO:0007669"/>
    <property type="project" value="TreeGrafter"/>
</dbReference>
<gene>
    <name evidence="13" type="ordered locus">HacjB3_00580</name>
    <name evidence="14" type="ORF">C497_18752</name>
</gene>
<comment type="pathway">
    <text evidence="1 10">Cofactor biosynthesis; coenzyme A biosynthesis.</text>
</comment>
<reference evidence="14 16" key="2">
    <citation type="journal article" date="2014" name="PLoS Genet.">
        <title>Phylogenetically driven sequencing of extremely halophilic archaea reveals strategies for static and dynamic osmo-response.</title>
        <authorList>
            <person name="Becker E.A."/>
            <person name="Seitzer P.M."/>
            <person name="Tritt A."/>
            <person name="Larsen D."/>
            <person name="Krusor M."/>
            <person name="Yao A.I."/>
            <person name="Wu D."/>
            <person name="Madern D."/>
            <person name="Eisen J.A."/>
            <person name="Darling A.E."/>
            <person name="Facciotti M.T."/>
        </authorList>
    </citation>
    <scope>NUCLEOTIDE SEQUENCE [LARGE SCALE GENOMIC DNA]</scope>
    <source>
        <strain evidence="14">B3</strain>
        <strain evidence="16">DSM 18796 / CECT 7217 / JCM 14584 / KCTC 4019 / B3</strain>
    </source>
</reference>
<dbReference type="eggNOG" id="arCOG04139">
    <property type="taxonomic scope" value="Archaea"/>
</dbReference>
<evidence type="ECO:0000256" key="2">
    <source>
        <dbReference type="ARBA" id="ARBA00007870"/>
    </source>
</evidence>
<dbReference type="PANTHER" id="PTHR43765:SF2">
    <property type="entry name" value="2-DEHYDROPANTOATE 2-REDUCTASE"/>
    <property type="match status" value="1"/>
</dbReference>
<evidence type="ECO:0000256" key="3">
    <source>
        <dbReference type="ARBA" id="ARBA00013014"/>
    </source>
</evidence>
<dbReference type="RefSeq" id="WP_008419026.1">
    <property type="nucleotide sequence ID" value="NC_014297.1"/>
</dbReference>
<dbReference type="PATRIC" id="fig|795797.18.peg.118"/>
<dbReference type="HOGENOM" id="CLU_031468_0_0_2"/>
<dbReference type="Proteomes" id="UP000011645">
    <property type="component" value="Unassembled WGS sequence"/>
</dbReference>
<dbReference type="GeneID" id="9417909"/>
<evidence type="ECO:0000313" key="16">
    <source>
        <dbReference type="Proteomes" id="UP000011645"/>
    </source>
</evidence>
<keyword evidence="4 10" id="KW-0521">NADP</keyword>
<protein>
    <recommendedName>
        <fullName evidence="3 10">2-dehydropantoate 2-reductase</fullName>
        <ecNumber evidence="3 10">1.1.1.169</ecNumber>
    </recommendedName>
    <alternativeName>
        <fullName evidence="7 10">Ketopantoate reductase</fullName>
    </alternativeName>
</protein>
<dbReference type="InterPro" id="IPR050838">
    <property type="entry name" value="Ketopantoate_reductase"/>
</dbReference>
<dbReference type="SUPFAM" id="SSF51735">
    <property type="entry name" value="NAD(P)-binding Rossmann-fold domains"/>
    <property type="match status" value="1"/>
</dbReference>
<evidence type="ECO:0000313" key="13">
    <source>
        <dbReference type="EMBL" id="ADJ13509.1"/>
    </source>
</evidence>
<comment type="function">
    <text evidence="10">Catalyzes the NADPH-dependent reduction of ketopantoate into pantoic acid.</text>
</comment>
<keyword evidence="5 10" id="KW-0173">Coenzyme A biosynthesis</keyword>
<evidence type="ECO:0000256" key="7">
    <source>
        <dbReference type="ARBA" id="ARBA00032024"/>
    </source>
</evidence>
<dbReference type="Proteomes" id="UP000000390">
    <property type="component" value="Chromosome"/>
</dbReference>
<dbReference type="InterPro" id="IPR013332">
    <property type="entry name" value="KPR_N"/>
</dbReference>
<dbReference type="GO" id="GO:0005737">
    <property type="term" value="C:cytoplasm"/>
    <property type="evidence" value="ECO:0007669"/>
    <property type="project" value="TreeGrafter"/>
</dbReference>
<dbReference type="GO" id="GO:0015937">
    <property type="term" value="P:coenzyme A biosynthetic process"/>
    <property type="evidence" value="ECO:0007669"/>
    <property type="project" value="UniProtKB-UniPathway"/>
</dbReference>
<feature type="domain" description="Ketopantoate reductase N-terminal" evidence="11">
    <location>
        <begin position="3"/>
        <end position="143"/>
    </location>
</feature>
<dbReference type="GO" id="GO:0008677">
    <property type="term" value="F:2-dehydropantoate 2-reductase activity"/>
    <property type="evidence" value="ECO:0007669"/>
    <property type="project" value="UniProtKB-EC"/>
</dbReference>
<dbReference type="EC" id="1.1.1.169" evidence="3 10"/>
<dbReference type="PANTHER" id="PTHR43765">
    <property type="entry name" value="2-DEHYDROPANTOATE 2-REDUCTASE-RELATED"/>
    <property type="match status" value="1"/>
</dbReference>
<dbReference type="Pfam" id="PF02558">
    <property type="entry name" value="ApbA"/>
    <property type="match status" value="1"/>
</dbReference>
<comment type="similarity">
    <text evidence="2 10">Belongs to the ketopantoate reductase family.</text>
</comment>
<evidence type="ECO:0000256" key="5">
    <source>
        <dbReference type="ARBA" id="ARBA00022993"/>
    </source>
</evidence>
<proteinExistence type="inferred from homology"/>
<organism evidence="13 15">
    <name type="scientific">Halalkalicoccus jeotgali (strain DSM 18796 / CECT 7217 / JCM 14584 / KCTC 4019 / B3)</name>
    <dbReference type="NCBI Taxonomy" id="795797"/>
    <lineage>
        <taxon>Archaea</taxon>
        <taxon>Methanobacteriati</taxon>
        <taxon>Methanobacteriota</taxon>
        <taxon>Stenosarchaea group</taxon>
        <taxon>Halobacteria</taxon>
        <taxon>Halobacteriales</taxon>
        <taxon>Halococcaceae</taxon>
        <taxon>Halalkalicoccus</taxon>
    </lineage>
</organism>
<dbReference type="InterPro" id="IPR003710">
    <property type="entry name" value="ApbA"/>
</dbReference>
<evidence type="ECO:0000256" key="8">
    <source>
        <dbReference type="ARBA" id="ARBA00047506"/>
    </source>
</evidence>
<dbReference type="OrthoDB" id="201845at2157"/>
<evidence type="ECO:0000313" key="14">
    <source>
        <dbReference type="EMBL" id="ELY33016.1"/>
    </source>
</evidence>
<dbReference type="AlphaFoldDB" id="D8J4E7"/>
<dbReference type="SUPFAM" id="SSF48179">
    <property type="entry name" value="6-phosphogluconate dehydrogenase C-terminal domain-like"/>
    <property type="match status" value="1"/>
</dbReference>
<evidence type="ECO:0000256" key="4">
    <source>
        <dbReference type="ARBA" id="ARBA00022857"/>
    </source>
</evidence>
<dbReference type="GO" id="GO:0015940">
    <property type="term" value="P:pantothenate biosynthetic process"/>
    <property type="evidence" value="ECO:0007669"/>
    <property type="project" value="InterPro"/>
</dbReference>
<dbReference type="EMBL" id="AOHV01000045">
    <property type="protein sequence ID" value="ELY33016.1"/>
    <property type="molecule type" value="Genomic_DNA"/>
</dbReference>
<dbReference type="InterPro" id="IPR013752">
    <property type="entry name" value="KPA_reductase"/>
</dbReference>
<dbReference type="Gene3D" id="1.10.1040.10">
    <property type="entry name" value="N-(1-d-carboxylethyl)-l-norvaline Dehydrogenase, domain 2"/>
    <property type="match status" value="1"/>
</dbReference>
<sequence length="296" mass="30882">MRIVLFGAGSLGSLLGGLLAREHDVVLVGRDPHVAAIREDGLRVGGEFDYRIDPEVTTDGTGLTAALALVTVKSYDTDEAARTLSTGEFGTALSLQNGLGNEERLAAELDCPVLAGTASYGARLIEPGAVECTGLGRVVLGPPEGGESTLATMIGEAFAESGLETTVADDMPRRLWVKCAVNTAINPLTALTGTKNGVVLDEPAWPIAREAAHETARVARESGVDLSEEMVVDALERVASATRGNTSSMAQDLRKGRRTEIDAINGYVAQQAEGSVPTNALLTGLVKTWENSHGSG</sequence>
<dbReference type="InterPro" id="IPR013328">
    <property type="entry name" value="6PGD_dom2"/>
</dbReference>
<evidence type="ECO:0000256" key="10">
    <source>
        <dbReference type="RuleBase" id="RU362068"/>
    </source>
</evidence>